<reference evidence="1" key="1">
    <citation type="submission" date="2023-12" db="EMBL/GenBank/DDBJ databases">
        <title>Genome sequencing and assembly of bacterial species from a model synthetic community.</title>
        <authorList>
            <person name="Hogle S.L."/>
        </authorList>
    </citation>
    <scope>NUCLEOTIDE SEQUENCE</scope>
    <source>
        <strain evidence="1">SBW25</strain>
    </source>
</reference>
<protein>
    <submittedName>
        <fullName evidence="1">Recombinase family protein</fullName>
    </submittedName>
</protein>
<keyword evidence="2" id="KW-1185">Reference proteome</keyword>
<accession>A0ACD4XR61</accession>
<gene>
    <name evidence="1" type="ORF">U0037_26520</name>
</gene>
<sequence>MGKRIGYARVSTDDQNLDLQRDALALAGCSVVYEETMSGKSADRPELGHCLKALRSADTLVVWRLDRLGRSLPDLVGIVSRLEQEGVAFESITERIETTSAAGKLIFHVFAALAEFERNLIRERTRAGLAAARARGRKGGRKPALDDRQVREIRALLRDPEIRVTDVARRYGVSRTTLYRYVGSATVATGWVPGTVRACPCRPAARQFSGW</sequence>
<evidence type="ECO:0000313" key="2">
    <source>
        <dbReference type="Proteomes" id="UP001325023"/>
    </source>
</evidence>
<name>A0ACD4XR61_PSEFL</name>
<proteinExistence type="predicted"/>
<evidence type="ECO:0000313" key="1">
    <source>
        <dbReference type="EMBL" id="WQD71557.1"/>
    </source>
</evidence>
<organism evidence="1 2">
    <name type="scientific">Pseudomonas fluorescens</name>
    <dbReference type="NCBI Taxonomy" id="294"/>
    <lineage>
        <taxon>Bacteria</taxon>
        <taxon>Pseudomonadati</taxon>
        <taxon>Pseudomonadota</taxon>
        <taxon>Gammaproteobacteria</taxon>
        <taxon>Pseudomonadales</taxon>
        <taxon>Pseudomonadaceae</taxon>
        <taxon>Pseudomonas</taxon>
    </lineage>
</organism>
<dbReference type="EMBL" id="CP140009">
    <property type="protein sequence ID" value="WQD71557.1"/>
    <property type="molecule type" value="Genomic_DNA"/>
</dbReference>
<dbReference type="Proteomes" id="UP001325023">
    <property type="component" value="Chromosome"/>
</dbReference>